<dbReference type="InterPro" id="IPR013766">
    <property type="entry name" value="Thioredoxin_domain"/>
</dbReference>
<dbReference type="GO" id="GO:0015035">
    <property type="term" value="F:protein-disulfide reductase activity"/>
    <property type="evidence" value="ECO:0007669"/>
    <property type="project" value="UniProtKB-UniRule"/>
</dbReference>
<dbReference type="InterPro" id="IPR036249">
    <property type="entry name" value="Thioredoxin-like_sf"/>
</dbReference>
<dbReference type="PANTHER" id="PTHR45663">
    <property type="entry name" value="GEO12009P1"/>
    <property type="match status" value="1"/>
</dbReference>
<evidence type="ECO:0000256" key="2">
    <source>
        <dbReference type="ARBA" id="ARBA00020570"/>
    </source>
</evidence>
<dbReference type="InterPro" id="IPR005746">
    <property type="entry name" value="Thioredoxin"/>
</dbReference>
<reference evidence="12 13" key="1">
    <citation type="journal article" date="2015" name="BMC Genomics">
        <title>Comparative genomics of Fructobacillus spp. and Leuconostoc spp. reveals niche-specific evolution of Fructobacillus spp.</title>
        <authorList>
            <person name="Endo A."/>
            <person name="Tanizawa Y."/>
            <person name="Tanaka N."/>
            <person name="Maeno S."/>
            <person name="Kumar H."/>
            <person name="Shiwa Y."/>
            <person name="Okada S."/>
            <person name="Yoshikawa H."/>
            <person name="Dicks L."/>
            <person name="Nakagawa J."/>
            <person name="Arita M."/>
        </authorList>
    </citation>
    <scope>NUCLEOTIDE SEQUENCE [LARGE SCALE GENOMIC DNA]</scope>
    <source>
        <strain evidence="12 13">JCM 12225</strain>
    </source>
</reference>
<keyword evidence="6 10" id="KW-0676">Redox-active center</keyword>
<dbReference type="GO" id="GO:0005829">
    <property type="term" value="C:cytosol"/>
    <property type="evidence" value="ECO:0007669"/>
    <property type="project" value="TreeGrafter"/>
</dbReference>
<dbReference type="InterPro" id="IPR017937">
    <property type="entry name" value="Thioredoxin_CS"/>
</dbReference>
<dbReference type="Gene3D" id="3.40.30.10">
    <property type="entry name" value="Glutaredoxin"/>
    <property type="match status" value="1"/>
</dbReference>
<proteinExistence type="inferred from homology"/>
<gene>
    <name evidence="12" type="ORF">FFIC_280850</name>
</gene>
<dbReference type="OrthoDB" id="9790390at2"/>
<dbReference type="Pfam" id="PF00085">
    <property type="entry name" value="Thioredoxin"/>
    <property type="match status" value="1"/>
</dbReference>
<dbReference type="Proteomes" id="UP000253891">
    <property type="component" value="Unassembled WGS sequence"/>
</dbReference>
<feature type="site" description="Contributes to redox potential value" evidence="9">
    <location>
        <position position="30"/>
    </location>
</feature>
<evidence type="ECO:0000256" key="4">
    <source>
        <dbReference type="ARBA" id="ARBA00022982"/>
    </source>
</evidence>
<evidence type="ECO:0000256" key="8">
    <source>
        <dbReference type="PIRNR" id="PIRNR000077"/>
    </source>
</evidence>
<evidence type="ECO:0000256" key="6">
    <source>
        <dbReference type="ARBA" id="ARBA00023284"/>
    </source>
</evidence>
<evidence type="ECO:0000256" key="7">
    <source>
        <dbReference type="NCBIfam" id="TIGR01068"/>
    </source>
</evidence>
<dbReference type="RefSeq" id="WP_061993431.1">
    <property type="nucleotide sequence ID" value="NZ_DF968005.1"/>
</dbReference>
<keyword evidence="5 10" id="KW-1015">Disulfide bond</keyword>
<dbReference type="STRING" id="157463.GCA_001047075_00993"/>
<dbReference type="EMBL" id="DF968005">
    <property type="protein sequence ID" value="GAP00080.1"/>
    <property type="molecule type" value="Genomic_DNA"/>
</dbReference>
<dbReference type="PIRSF" id="PIRSF000077">
    <property type="entry name" value="Thioredoxin"/>
    <property type="match status" value="1"/>
</dbReference>
<dbReference type="CDD" id="cd02947">
    <property type="entry name" value="TRX_family"/>
    <property type="match status" value="1"/>
</dbReference>
<feature type="site" description="Contributes to redox potential value" evidence="9">
    <location>
        <position position="31"/>
    </location>
</feature>
<keyword evidence="13" id="KW-1185">Reference proteome</keyword>
<evidence type="ECO:0000256" key="3">
    <source>
        <dbReference type="ARBA" id="ARBA00022448"/>
    </source>
</evidence>
<dbReference type="SUPFAM" id="SSF52833">
    <property type="entry name" value="Thioredoxin-like"/>
    <property type="match status" value="1"/>
</dbReference>
<dbReference type="GO" id="GO:0045454">
    <property type="term" value="P:cell redox homeostasis"/>
    <property type="evidence" value="ECO:0007669"/>
    <property type="project" value="TreeGrafter"/>
</dbReference>
<comment type="similarity">
    <text evidence="1 8">Belongs to the thioredoxin family.</text>
</comment>
<evidence type="ECO:0000256" key="1">
    <source>
        <dbReference type="ARBA" id="ARBA00008987"/>
    </source>
</evidence>
<feature type="disulfide bond" description="Redox-active" evidence="10">
    <location>
        <begin position="29"/>
        <end position="32"/>
    </location>
</feature>
<keyword evidence="4" id="KW-0249">Electron transport</keyword>
<feature type="site" description="Deprotonates C-terminal active site Cys" evidence="9">
    <location>
        <position position="23"/>
    </location>
</feature>
<evidence type="ECO:0000313" key="13">
    <source>
        <dbReference type="Proteomes" id="UP000253891"/>
    </source>
</evidence>
<accession>A0A0K8MJN5</accession>
<dbReference type="PANTHER" id="PTHR45663:SF11">
    <property type="entry name" value="GEO12009P1"/>
    <property type="match status" value="1"/>
</dbReference>
<evidence type="ECO:0000256" key="9">
    <source>
        <dbReference type="PIRSR" id="PIRSR000077-1"/>
    </source>
</evidence>
<dbReference type="PROSITE" id="PS51352">
    <property type="entry name" value="THIOREDOXIN_2"/>
    <property type="match status" value="1"/>
</dbReference>
<dbReference type="NCBIfam" id="TIGR01068">
    <property type="entry name" value="thioredoxin"/>
    <property type="match status" value="1"/>
</dbReference>
<dbReference type="PROSITE" id="PS00194">
    <property type="entry name" value="THIOREDOXIN_1"/>
    <property type="match status" value="1"/>
</dbReference>
<evidence type="ECO:0000256" key="5">
    <source>
        <dbReference type="ARBA" id="ARBA00023157"/>
    </source>
</evidence>
<sequence>MAVTAITDSNFEQETSTGVAITDFWATWCGPCKMQSPVLDALSEEDSAKGINFYKVDVDENKETASNFGIRAIPTLVVTKDGQAVERITGFHNKEQLAEILQKYA</sequence>
<organism evidence="12 13">
    <name type="scientific">Fructobacillus ficulneus</name>
    <dbReference type="NCBI Taxonomy" id="157463"/>
    <lineage>
        <taxon>Bacteria</taxon>
        <taxon>Bacillati</taxon>
        <taxon>Bacillota</taxon>
        <taxon>Bacilli</taxon>
        <taxon>Lactobacillales</taxon>
        <taxon>Lactobacillaceae</taxon>
        <taxon>Fructobacillus</taxon>
    </lineage>
</organism>
<evidence type="ECO:0000313" key="12">
    <source>
        <dbReference type="EMBL" id="GAP00080.1"/>
    </source>
</evidence>
<dbReference type="AlphaFoldDB" id="A0A0K8MJN5"/>
<evidence type="ECO:0000256" key="10">
    <source>
        <dbReference type="PIRSR" id="PIRSR000077-4"/>
    </source>
</evidence>
<protein>
    <recommendedName>
        <fullName evidence="2 7">Thioredoxin</fullName>
    </recommendedName>
</protein>
<feature type="active site" description="Nucleophile" evidence="9">
    <location>
        <position position="32"/>
    </location>
</feature>
<keyword evidence="3" id="KW-0813">Transport</keyword>
<dbReference type="FunFam" id="3.40.30.10:FF:000001">
    <property type="entry name" value="Thioredoxin"/>
    <property type="match status" value="1"/>
</dbReference>
<name>A0A0K8MJN5_9LACO</name>
<evidence type="ECO:0000259" key="11">
    <source>
        <dbReference type="PROSITE" id="PS51352"/>
    </source>
</evidence>
<dbReference type="PRINTS" id="PR00421">
    <property type="entry name" value="THIOREDOXIN"/>
</dbReference>
<feature type="active site" description="Nucleophile" evidence="9">
    <location>
        <position position="29"/>
    </location>
</feature>
<feature type="domain" description="Thioredoxin" evidence="11">
    <location>
        <begin position="1"/>
        <end position="105"/>
    </location>
</feature>